<dbReference type="Proteomes" id="UP000005222">
    <property type="component" value="Chromosome G"/>
</dbReference>
<dbReference type="EMBL" id="FO082052">
    <property type="protein sequence ID" value="CCE80875.1"/>
    <property type="molecule type" value="Genomic_DNA"/>
</dbReference>
<gene>
    <name evidence="3" type="primary">Piso0_003208</name>
    <name evidence="2" type="ORF">GNLVRS01_PISO0G07266g</name>
    <name evidence="3" type="ORF">GNLVRS01_PISO0H07267g</name>
</gene>
<name>G8YHH3_PICSO</name>
<dbReference type="GO" id="GO:0010972">
    <property type="term" value="P:negative regulation of G2/M transition of mitotic cell cycle"/>
    <property type="evidence" value="ECO:0007669"/>
    <property type="project" value="TreeGrafter"/>
</dbReference>
<feature type="compositionally biased region" description="Acidic residues" evidence="1">
    <location>
        <begin position="65"/>
        <end position="75"/>
    </location>
</feature>
<dbReference type="Pfam" id="PF08238">
    <property type="entry name" value="Sel1"/>
    <property type="match status" value="3"/>
</dbReference>
<dbReference type="OrthoDB" id="2148946at2759"/>
<dbReference type="PANTHER" id="PTHR43628:SF11">
    <property type="entry name" value="PROTEIN DSF2"/>
    <property type="match status" value="1"/>
</dbReference>
<evidence type="ECO:0000256" key="1">
    <source>
        <dbReference type="SAM" id="MobiDB-lite"/>
    </source>
</evidence>
<feature type="region of interest" description="Disordered" evidence="1">
    <location>
        <begin position="1"/>
        <end position="40"/>
    </location>
</feature>
<reference evidence="3" key="1">
    <citation type="submission" date="2011-10" db="EMBL/GenBank/DDBJ databases">
        <authorList>
            <person name="Genoscope - CEA"/>
        </authorList>
    </citation>
    <scope>NUCLEOTIDE SEQUENCE</scope>
</reference>
<feature type="compositionally biased region" description="Polar residues" evidence="1">
    <location>
        <begin position="296"/>
        <end position="311"/>
    </location>
</feature>
<dbReference type="GO" id="GO:0032153">
    <property type="term" value="C:cell division site"/>
    <property type="evidence" value="ECO:0007669"/>
    <property type="project" value="TreeGrafter"/>
</dbReference>
<dbReference type="EMBL" id="FO082053">
    <property type="protein sequence ID" value="CCE80110.1"/>
    <property type="molecule type" value="Genomic_DNA"/>
</dbReference>
<proteinExistence type="predicted"/>
<evidence type="ECO:0000313" key="3">
    <source>
        <dbReference type="EMBL" id="CCE80875.1"/>
    </source>
</evidence>
<dbReference type="HOGENOM" id="CLU_458564_0_0_1"/>
<dbReference type="Gene3D" id="1.25.40.10">
    <property type="entry name" value="Tetratricopeptide repeat domain"/>
    <property type="match status" value="1"/>
</dbReference>
<evidence type="ECO:0000313" key="2">
    <source>
        <dbReference type="EMBL" id="CCE80110.1"/>
    </source>
</evidence>
<dbReference type="STRING" id="559304.G8YHH3"/>
<protein>
    <submittedName>
        <fullName evidence="3">Piso0_003208 protein</fullName>
    </submittedName>
</protein>
<feature type="compositionally biased region" description="Low complexity" evidence="1">
    <location>
        <begin position="318"/>
        <end position="329"/>
    </location>
</feature>
<accession>G8YHH3</accession>
<dbReference type="PANTHER" id="PTHR43628">
    <property type="entry name" value="ACTIVATOR OF C KINASE PROTEIN 1-RELATED"/>
    <property type="match status" value="1"/>
</dbReference>
<feature type="region of interest" description="Disordered" evidence="1">
    <location>
        <begin position="60"/>
        <end position="83"/>
    </location>
</feature>
<sequence length="558" mass="61333">MDGSDKELVESPLQKLELRVNRQKASNGSPLSRVGRQEDEIKRASLYSFDSVSTTGRLLDRLDLDSGDLGEDEDDLLHRRESVISTRSTGRLLDRLELDDDVETIKEDVSEEEADEKGEKTPPPSPAPVLGANQQKNPVDFEKIFGKGPSAWNTRPRDLQNVPWAVQRNNPMASNPEENIELKNIKIEASPIVKNSNASVESLRADLGSLNNSSIQLAKQNSISSVKSHGGLERGFSLQAKKPSSVSIHEDGVGSGSSDIYKGRSSTDSFHETPKKSTAPLTPKSIKTPRTPILRSASTGTAPRFSPTQSSPHKRFISESSSPSPSQKSSDMEPEARVRLATELRTIGKEREASYQLRLAASGSEPCPRAMYLYALALKLGSGVKQNDRSSLKWLCKCILVTTKDSTPDFVSKINGLEPEEMLHIITNGLKNEKPIDPNEVFAYFNSKYASNNKLSAFSKLQSDILSASLHETGNAIIQGAGLNGKDENLGILFLTKAASLGYISSMVQLGDLLCTKSKTRKKNYKLAAAWLRLSELFGHKTIGNSWIYKEKYMPEKK</sequence>
<reference evidence="4" key="2">
    <citation type="journal article" date="2012" name="G3 (Bethesda)">
        <title>Pichia sorbitophila, an interspecies yeast hybrid reveals early steps of genome resolution following polyploidization.</title>
        <authorList>
            <person name="Leh Louis V."/>
            <person name="Despons L."/>
            <person name="Friedrich A."/>
            <person name="Martin T."/>
            <person name="Durrens P."/>
            <person name="Casaregola S."/>
            <person name="Neuveglise C."/>
            <person name="Fairhead C."/>
            <person name="Marck C."/>
            <person name="Cruz J.A."/>
            <person name="Straub M.L."/>
            <person name="Kugler V."/>
            <person name="Sacerdot C."/>
            <person name="Uzunov Z."/>
            <person name="Thierry A."/>
            <person name="Weiss S."/>
            <person name="Bleykasten C."/>
            <person name="De Montigny J."/>
            <person name="Jacques N."/>
            <person name="Jung P."/>
            <person name="Lemaire M."/>
            <person name="Mallet S."/>
            <person name="Morel G."/>
            <person name="Richard G.F."/>
            <person name="Sarkar A."/>
            <person name="Savel G."/>
            <person name="Schacherer J."/>
            <person name="Seret M.L."/>
            <person name="Talla E."/>
            <person name="Samson G."/>
            <person name="Jubin C."/>
            <person name="Poulain J."/>
            <person name="Vacherie B."/>
            <person name="Barbe V."/>
            <person name="Pelletier E."/>
            <person name="Sherman D.J."/>
            <person name="Westhof E."/>
            <person name="Weissenbach J."/>
            <person name="Baret P.V."/>
            <person name="Wincker P."/>
            <person name="Gaillardin C."/>
            <person name="Dujon B."/>
            <person name="Souciet J.L."/>
        </authorList>
    </citation>
    <scope>NUCLEOTIDE SEQUENCE [LARGE SCALE GENOMIC DNA]</scope>
    <source>
        <strain evidence="4">ATCC MYA-4447 / BCRC 22081 / CBS 7064 / NBRC 10061 / NRRL Y-12695</strain>
    </source>
</reference>
<dbReference type="InterPro" id="IPR052945">
    <property type="entry name" value="Mitotic_Regulator"/>
</dbReference>
<dbReference type="SUPFAM" id="SSF81901">
    <property type="entry name" value="HCP-like"/>
    <property type="match status" value="1"/>
</dbReference>
<dbReference type="eggNOG" id="ENOG502QV88">
    <property type="taxonomic scope" value="Eukaryota"/>
</dbReference>
<dbReference type="AlphaFoldDB" id="G8YHH3"/>
<dbReference type="InterPro" id="IPR011990">
    <property type="entry name" value="TPR-like_helical_dom_sf"/>
</dbReference>
<dbReference type="Proteomes" id="UP000005222">
    <property type="component" value="Chromosome H"/>
</dbReference>
<organism evidence="3 4">
    <name type="scientific">Pichia sorbitophila (strain ATCC MYA-4447 / BCRC 22081 / CBS 7064 / NBRC 10061 / NRRL Y-12695)</name>
    <name type="common">Hybrid yeast</name>
    <dbReference type="NCBI Taxonomy" id="559304"/>
    <lineage>
        <taxon>Eukaryota</taxon>
        <taxon>Fungi</taxon>
        <taxon>Dikarya</taxon>
        <taxon>Ascomycota</taxon>
        <taxon>Saccharomycotina</taxon>
        <taxon>Pichiomycetes</taxon>
        <taxon>Debaryomycetaceae</taxon>
        <taxon>Millerozyma</taxon>
    </lineage>
</organism>
<dbReference type="InParanoid" id="G8YHH3"/>
<dbReference type="InterPro" id="IPR006597">
    <property type="entry name" value="Sel1-like"/>
</dbReference>
<feature type="region of interest" description="Disordered" evidence="1">
    <location>
        <begin position="98"/>
        <end position="135"/>
    </location>
</feature>
<feature type="region of interest" description="Disordered" evidence="1">
    <location>
        <begin position="237"/>
        <end position="336"/>
    </location>
</feature>
<evidence type="ECO:0000313" key="4">
    <source>
        <dbReference type="Proteomes" id="UP000005222"/>
    </source>
</evidence>
<keyword evidence="4" id="KW-1185">Reference proteome</keyword>